<dbReference type="STRING" id="1193051.LEP1GSC017_2314"/>
<evidence type="ECO:0000256" key="1">
    <source>
        <dbReference type="SAM" id="Phobius"/>
    </source>
</evidence>
<dbReference type="EMBL" id="SORO01000001">
    <property type="protein sequence ID" value="TDY72636.1"/>
    <property type="molecule type" value="Genomic_DNA"/>
</dbReference>
<comment type="caution">
    <text evidence="2">The sequence shown here is derived from an EMBL/GenBank/DDBJ whole genome shotgun (WGS) entry which is preliminary data.</text>
</comment>
<keyword evidence="1" id="KW-0472">Membrane</keyword>
<dbReference type="AlphaFoldDB" id="A0A4R8N067"/>
<gene>
    <name evidence="2" type="ORF">CLV96_1635</name>
</gene>
<keyword evidence="1" id="KW-1133">Transmembrane helix</keyword>
<protein>
    <submittedName>
        <fullName evidence="2">Uncharacterized protein</fullName>
    </submittedName>
</protein>
<name>A0A4R8N067_LEPME</name>
<feature type="transmembrane region" description="Helical" evidence="1">
    <location>
        <begin position="12"/>
        <end position="36"/>
    </location>
</feature>
<keyword evidence="3" id="KW-1185">Reference proteome</keyword>
<dbReference type="NCBIfam" id="NF047486">
    <property type="entry name" value="LA_1737_Cterm"/>
    <property type="match status" value="1"/>
</dbReference>
<dbReference type="Proteomes" id="UP000294684">
    <property type="component" value="Unassembled WGS sequence"/>
</dbReference>
<accession>A0A4R8N067</accession>
<keyword evidence="1" id="KW-0812">Transmembrane</keyword>
<evidence type="ECO:0000313" key="2">
    <source>
        <dbReference type="EMBL" id="TDY72636.1"/>
    </source>
</evidence>
<proteinExistence type="predicted"/>
<sequence length="820" mass="98447">MNYNDPIVKGALATMVINFYRYILVFLFIAFPLGIFPKTWPDLESEKEIKVYGSERSAKFTASNIFYDVENWTNHYSVRALGFYRYYDYPKAKTKSIFPFYYHIQSKSDNREYKRILNVNVTKEKEAVDQSFYPFIFWGKDAKESYLTIIPFFFSSSNETNSKLGFPVIPLLYYHNRGISGENKNYYSRFLTVLHFEINENQGFHEFSLFPLVYYSKNNYLFLPIFLYYQNQRSNENEYWMGPVYYSNNKAKEESLFVTFPFFGRYRKPGKEFDFIFPVYLNYADEEEDYHINLLWYTKTNSANVNVAANDGNLFIDFDFGILYNLVGYSQRTKVINGSNQTKQTIPFESNEPKVIKKREFNRDNSESFFGYQLLFGIFSFEKADTKKHIRLLPLAWFTWDENSKDNVVLLPPFFPIWFSYQSDDLEYKILFPFYGKQKDKDSEFRAYLLNVYLTEEIKENNRKESSYFWPFVNIYESDIDSGHRFLPFYVHRNYGIQKNQHSDTFTLLSSYRKTKNSAYSDIQFLFWPFWISYEEKNYPNYEKEKTVWITPFFYRNIRDGGSRTNLFWFIDWELYKERDYASNSKSKPFVPLEQDEKLSHLLIFPFYKTNSSFSVIPLSFNDWNDDGFTTFTFLNYLKWNRKGHYYNFLYLIESENSETSYRFRSVGGLLWGFHKGKSEINRITFLWLGYDDRSHRTTYNFFPIVRTANADKEKSRLYGPFLYYLFDSEEEKTELLLAGLGYYHNKTKSDNQYSTYVLLGALYQEKTEIERGYIKRGSLWGWLWEYQTEDNGYEKFSILKLFSYTKEMDGTKKIMGISI</sequence>
<evidence type="ECO:0000313" key="3">
    <source>
        <dbReference type="Proteomes" id="UP000294684"/>
    </source>
</evidence>
<organism evidence="2 3">
    <name type="scientific">Leptospira meyeri</name>
    <dbReference type="NCBI Taxonomy" id="29508"/>
    <lineage>
        <taxon>Bacteria</taxon>
        <taxon>Pseudomonadati</taxon>
        <taxon>Spirochaetota</taxon>
        <taxon>Spirochaetia</taxon>
        <taxon>Leptospirales</taxon>
        <taxon>Leptospiraceae</taxon>
        <taxon>Leptospira</taxon>
    </lineage>
</organism>
<reference evidence="2 3" key="1">
    <citation type="submission" date="2019-03" db="EMBL/GenBank/DDBJ databases">
        <title>Genomic Encyclopedia of Archaeal and Bacterial Type Strains, Phase II (KMG-II): from individual species to whole genera.</title>
        <authorList>
            <person name="Goeker M."/>
        </authorList>
    </citation>
    <scope>NUCLEOTIDE SEQUENCE [LARGE SCALE GENOMIC DNA]</scope>
    <source>
        <strain evidence="2 3">DSM 21537</strain>
    </source>
</reference>